<comment type="caution">
    <text evidence="2">The sequence shown here is derived from an EMBL/GenBank/DDBJ whole genome shotgun (WGS) entry which is preliminary data.</text>
</comment>
<gene>
    <name evidence="2" type="ORF">EJ08DRAFT_689351</name>
</gene>
<feature type="domain" description="F-box" evidence="1">
    <location>
        <begin position="55"/>
        <end position="89"/>
    </location>
</feature>
<sequence length="331" mass="37064">MLDGQDKDAIIDVTSYHRRDYDLATIRFNPADHEPVRESLVHAFPTRAHVSLGDLDRFPVELLDEICLTLDVRSLFHFRHLNRRSRQIVGALGQYQPAIEHGLNAFRALLKTDCLLCSSFDGFVFLPCYSRCCFNCLLSSPQLRARTHTSAAKKVGITSRLLRKSTPSLHTLPAMYSLDQVSRKRRIDIIAEHHLQLGATDRHGHGRATAGANANTDTSTQELAEMPILTFMAASALPYFNECTKSVQRGVCCKGCQVAIEEGLVTSTGDGTSHQARDRVYSHEGFLQHFQWCAQAQDMWEASLHGQGPFIEPEWTCRGGCFGLRDVVLSY</sequence>
<dbReference type="AlphaFoldDB" id="A0A9P4NL04"/>
<evidence type="ECO:0000313" key="3">
    <source>
        <dbReference type="Proteomes" id="UP000800235"/>
    </source>
</evidence>
<dbReference type="InterPro" id="IPR001810">
    <property type="entry name" value="F-box_dom"/>
</dbReference>
<protein>
    <submittedName>
        <fullName evidence="2">F-box domain-containing protein</fullName>
    </submittedName>
</protein>
<evidence type="ECO:0000259" key="1">
    <source>
        <dbReference type="Pfam" id="PF00646"/>
    </source>
</evidence>
<dbReference type="Proteomes" id="UP000800235">
    <property type="component" value="Unassembled WGS sequence"/>
</dbReference>
<dbReference type="EMBL" id="MU007069">
    <property type="protein sequence ID" value="KAF2425568.1"/>
    <property type="molecule type" value="Genomic_DNA"/>
</dbReference>
<dbReference type="OrthoDB" id="2687876at2759"/>
<name>A0A9P4NL04_9PEZI</name>
<reference evidence="2" key="1">
    <citation type="journal article" date="2020" name="Stud. Mycol.">
        <title>101 Dothideomycetes genomes: a test case for predicting lifestyles and emergence of pathogens.</title>
        <authorList>
            <person name="Haridas S."/>
            <person name="Albert R."/>
            <person name="Binder M."/>
            <person name="Bloem J."/>
            <person name="Labutti K."/>
            <person name="Salamov A."/>
            <person name="Andreopoulos B."/>
            <person name="Baker S."/>
            <person name="Barry K."/>
            <person name="Bills G."/>
            <person name="Bluhm B."/>
            <person name="Cannon C."/>
            <person name="Castanera R."/>
            <person name="Culley D."/>
            <person name="Daum C."/>
            <person name="Ezra D."/>
            <person name="Gonzalez J."/>
            <person name="Henrissat B."/>
            <person name="Kuo A."/>
            <person name="Liang C."/>
            <person name="Lipzen A."/>
            <person name="Lutzoni F."/>
            <person name="Magnuson J."/>
            <person name="Mondo S."/>
            <person name="Nolan M."/>
            <person name="Ohm R."/>
            <person name="Pangilinan J."/>
            <person name="Park H.-J."/>
            <person name="Ramirez L."/>
            <person name="Alfaro M."/>
            <person name="Sun H."/>
            <person name="Tritt A."/>
            <person name="Yoshinaga Y."/>
            <person name="Zwiers L.-H."/>
            <person name="Turgeon B."/>
            <person name="Goodwin S."/>
            <person name="Spatafora J."/>
            <person name="Crous P."/>
            <person name="Grigoriev I."/>
        </authorList>
    </citation>
    <scope>NUCLEOTIDE SEQUENCE</scope>
    <source>
        <strain evidence="2">CBS 130266</strain>
    </source>
</reference>
<keyword evidence="3" id="KW-1185">Reference proteome</keyword>
<accession>A0A9P4NL04</accession>
<organism evidence="2 3">
    <name type="scientific">Tothia fuscella</name>
    <dbReference type="NCBI Taxonomy" id="1048955"/>
    <lineage>
        <taxon>Eukaryota</taxon>
        <taxon>Fungi</taxon>
        <taxon>Dikarya</taxon>
        <taxon>Ascomycota</taxon>
        <taxon>Pezizomycotina</taxon>
        <taxon>Dothideomycetes</taxon>
        <taxon>Pleosporomycetidae</taxon>
        <taxon>Venturiales</taxon>
        <taxon>Cylindrosympodiaceae</taxon>
        <taxon>Tothia</taxon>
    </lineage>
</organism>
<evidence type="ECO:0000313" key="2">
    <source>
        <dbReference type="EMBL" id="KAF2425568.1"/>
    </source>
</evidence>
<proteinExistence type="predicted"/>
<dbReference type="Pfam" id="PF00646">
    <property type="entry name" value="F-box"/>
    <property type="match status" value="1"/>
</dbReference>